<protein>
    <submittedName>
        <fullName evidence="1">Uncharacterized protein</fullName>
    </submittedName>
</protein>
<reference evidence="1" key="1">
    <citation type="submission" date="2021-06" db="EMBL/GenBank/DDBJ databases">
        <authorList>
            <person name="Hodson N. C."/>
            <person name="Mongue J. A."/>
            <person name="Jaron S. K."/>
        </authorList>
    </citation>
    <scope>NUCLEOTIDE SEQUENCE</scope>
</reference>
<evidence type="ECO:0000313" key="1">
    <source>
        <dbReference type="EMBL" id="CAG7733317.1"/>
    </source>
</evidence>
<organism evidence="1 2">
    <name type="scientific">Allacma fusca</name>
    <dbReference type="NCBI Taxonomy" id="39272"/>
    <lineage>
        <taxon>Eukaryota</taxon>
        <taxon>Metazoa</taxon>
        <taxon>Ecdysozoa</taxon>
        <taxon>Arthropoda</taxon>
        <taxon>Hexapoda</taxon>
        <taxon>Collembola</taxon>
        <taxon>Symphypleona</taxon>
        <taxon>Sminthuridae</taxon>
        <taxon>Allacma</taxon>
    </lineage>
</organism>
<keyword evidence="2" id="KW-1185">Reference proteome</keyword>
<comment type="caution">
    <text evidence="1">The sequence shown here is derived from an EMBL/GenBank/DDBJ whole genome shotgun (WGS) entry which is preliminary data.</text>
</comment>
<proteinExistence type="predicted"/>
<dbReference type="Proteomes" id="UP000708208">
    <property type="component" value="Unassembled WGS sequence"/>
</dbReference>
<evidence type="ECO:0000313" key="2">
    <source>
        <dbReference type="Proteomes" id="UP000708208"/>
    </source>
</evidence>
<accession>A0A8J2K6V1</accession>
<name>A0A8J2K6V1_9HEXA</name>
<dbReference type="EMBL" id="CAJVCH010246885">
    <property type="protein sequence ID" value="CAG7733317.1"/>
    <property type="molecule type" value="Genomic_DNA"/>
</dbReference>
<gene>
    <name evidence="1" type="ORF">AFUS01_LOCUS21770</name>
</gene>
<sequence>MESVIACHNIINIVCSNWGLHIACVSLPQNKQVVIPFITYLQYLYFRTEPEKISQGVGNVQVQRELFLS</sequence>
<dbReference type="AlphaFoldDB" id="A0A8J2K6V1"/>